<feature type="chain" id="PRO_5013158972" description="OmpA-like domain-containing protein" evidence="1">
    <location>
        <begin position="19"/>
        <end position="136"/>
    </location>
</feature>
<name>A0A1R1J275_9BURK</name>
<dbReference type="EMBL" id="MTJZ01000065">
    <property type="protein sequence ID" value="OMG69423.1"/>
    <property type="molecule type" value="Genomic_DNA"/>
</dbReference>
<dbReference type="RefSeq" id="WP_076482138.1">
    <property type="nucleotide sequence ID" value="NZ_MTJZ01000065.1"/>
</dbReference>
<gene>
    <name evidence="2" type="ORF">BW685_31095</name>
</gene>
<feature type="signal peptide" evidence="1">
    <location>
        <begin position="1"/>
        <end position="18"/>
    </location>
</feature>
<reference evidence="2 3" key="1">
    <citation type="submission" date="2017-01" db="EMBL/GenBank/DDBJ databases">
        <title>Phylogeographic, genomic and meropenem susceptibility analysis of Burkholderia ubonensis.</title>
        <authorList>
            <person name="Price E.P."/>
            <person name="Sarovich D.S."/>
            <person name="Webb J.R."/>
            <person name="Hall C.M."/>
            <person name="Sahl J.W."/>
            <person name="Kaestli M."/>
            <person name="Mayo M."/>
            <person name="Harrington G."/>
            <person name="Baker A.L."/>
            <person name="Sidak-Loftis L.C."/>
            <person name="Lummis M."/>
            <person name="Schupp J.M."/>
            <person name="Gillece J.D."/>
            <person name="Tuanyok A."/>
            <person name="Warner J."/>
            <person name="Busch J.D."/>
            <person name="Keim P."/>
            <person name="Currie B.J."/>
            <person name="Wagner D.M."/>
        </authorList>
    </citation>
    <scope>NUCLEOTIDE SEQUENCE [LARGE SCALE GENOMIC DNA]</scope>
    <source>
        <strain evidence="2 3">A21</strain>
    </source>
</reference>
<dbReference type="Proteomes" id="UP000187194">
    <property type="component" value="Unassembled WGS sequence"/>
</dbReference>
<protein>
    <recommendedName>
        <fullName evidence="4">OmpA-like domain-containing protein</fullName>
    </recommendedName>
</protein>
<evidence type="ECO:0000313" key="3">
    <source>
        <dbReference type="Proteomes" id="UP000187194"/>
    </source>
</evidence>
<evidence type="ECO:0000313" key="2">
    <source>
        <dbReference type="EMBL" id="OMG69423.1"/>
    </source>
</evidence>
<organism evidence="2 3">
    <name type="scientific">Burkholderia ubonensis</name>
    <dbReference type="NCBI Taxonomy" id="101571"/>
    <lineage>
        <taxon>Bacteria</taxon>
        <taxon>Pseudomonadati</taxon>
        <taxon>Pseudomonadota</taxon>
        <taxon>Betaproteobacteria</taxon>
        <taxon>Burkholderiales</taxon>
        <taxon>Burkholderiaceae</taxon>
        <taxon>Burkholderia</taxon>
        <taxon>Burkholderia cepacia complex</taxon>
    </lineage>
</organism>
<proteinExistence type="predicted"/>
<evidence type="ECO:0008006" key="4">
    <source>
        <dbReference type="Google" id="ProtNLM"/>
    </source>
</evidence>
<dbReference type="AlphaFoldDB" id="A0A1R1J275"/>
<accession>A0A1R1J275</accession>
<sequence length="136" mass="15255">MNKIIAVLCLLGSGSSFACTASENFDIYFSRNSASVPSEEIVRLASWVIDKNIAYANRKTKEVTLVSGHAEEDERRPQELAKLRLEAGKALLEQFGFLRRDVKTSVRVYAHRDVDNGRRVEISFEPDCPNKCCTGE</sequence>
<keyword evidence="1" id="KW-0732">Signal</keyword>
<evidence type="ECO:0000256" key="1">
    <source>
        <dbReference type="SAM" id="SignalP"/>
    </source>
</evidence>
<dbReference type="PROSITE" id="PS51257">
    <property type="entry name" value="PROKAR_LIPOPROTEIN"/>
    <property type="match status" value="1"/>
</dbReference>
<comment type="caution">
    <text evidence="2">The sequence shown here is derived from an EMBL/GenBank/DDBJ whole genome shotgun (WGS) entry which is preliminary data.</text>
</comment>